<organism evidence="1 2">
    <name type="scientific">Ideonella lacteola</name>
    <dbReference type="NCBI Taxonomy" id="2984193"/>
    <lineage>
        <taxon>Bacteria</taxon>
        <taxon>Pseudomonadati</taxon>
        <taxon>Pseudomonadota</taxon>
        <taxon>Betaproteobacteria</taxon>
        <taxon>Burkholderiales</taxon>
        <taxon>Sphaerotilaceae</taxon>
        <taxon>Ideonella</taxon>
    </lineage>
</organism>
<keyword evidence="2" id="KW-1185">Reference proteome</keyword>
<dbReference type="Proteomes" id="UP001371218">
    <property type="component" value="Unassembled WGS sequence"/>
</dbReference>
<dbReference type="EMBL" id="JBBUTG010000026">
    <property type="protein sequence ID" value="MEK8034220.1"/>
    <property type="molecule type" value="Genomic_DNA"/>
</dbReference>
<protein>
    <submittedName>
        <fullName evidence="1">Uncharacterized protein</fullName>
    </submittedName>
</protein>
<name>A0ABU9C058_9BURK</name>
<reference evidence="1 2" key="1">
    <citation type="submission" date="2024-04" db="EMBL/GenBank/DDBJ databases">
        <title>Novel species of the genus Ideonella isolated from streams.</title>
        <authorList>
            <person name="Lu H."/>
        </authorList>
    </citation>
    <scope>NUCLEOTIDE SEQUENCE [LARGE SCALE GENOMIC DNA]</scope>
    <source>
        <strain evidence="1 2">DXS29W</strain>
    </source>
</reference>
<dbReference type="RefSeq" id="WP_341428648.1">
    <property type="nucleotide sequence ID" value="NZ_JBBUTG010000026.1"/>
</dbReference>
<comment type="caution">
    <text evidence="1">The sequence shown here is derived from an EMBL/GenBank/DDBJ whole genome shotgun (WGS) entry which is preliminary data.</text>
</comment>
<gene>
    <name evidence="1" type="ORF">AACH06_25620</name>
</gene>
<accession>A0ABU9C058</accession>
<evidence type="ECO:0000313" key="2">
    <source>
        <dbReference type="Proteomes" id="UP001371218"/>
    </source>
</evidence>
<sequence length="70" mass="7621">MNLRRKIEAAVAAAMAANPGDAKAAALEACAAFEWEVEVGGNGWWDDDQEFLAYSRDWMPPEVRTKHAGG</sequence>
<proteinExistence type="predicted"/>
<evidence type="ECO:0000313" key="1">
    <source>
        <dbReference type="EMBL" id="MEK8034220.1"/>
    </source>
</evidence>